<evidence type="ECO:0008006" key="3">
    <source>
        <dbReference type="Google" id="ProtNLM"/>
    </source>
</evidence>
<accession>A0A1V4IBR4</accession>
<evidence type="ECO:0000313" key="2">
    <source>
        <dbReference type="Proteomes" id="UP000190080"/>
    </source>
</evidence>
<dbReference type="OrthoDB" id="3197351at2"/>
<name>A0A1V4IBR4_9CLOT</name>
<keyword evidence="2" id="KW-1185">Reference proteome</keyword>
<evidence type="ECO:0000313" key="1">
    <source>
        <dbReference type="EMBL" id="OPJ57431.1"/>
    </source>
</evidence>
<proteinExistence type="predicted"/>
<organism evidence="1 2">
    <name type="scientific">Clostridium oryzae</name>
    <dbReference type="NCBI Taxonomy" id="1450648"/>
    <lineage>
        <taxon>Bacteria</taxon>
        <taxon>Bacillati</taxon>
        <taxon>Bacillota</taxon>
        <taxon>Clostridia</taxon>
        <taxon>Eubacteriales</taxon>
        <taxon>Clostridiaceae</taxon>
        <taxon>Clostridium</taxon>
    </lineage>
</organism>
<comment type="caution">
    <text evidence="1">The sequence shown here is derived from an EMBL/GenBank/DDBJ whole genome shotgun (WGS) entry which is preliminary data.</text>
</comment>
<dbReference type="AlphaFoldDB" id="A0A1V4IBR4"/>
<dbReference type="InterPro" id="IPR032580">
    <property type="entry name" value="SatD"/>
</dbReference>
<dbReference type="STRING" id="1450648.CLORY_41240"/>
<dbReference type="Pfam" id="PF16264">
    <property type="entry name" value="SatD"/>
    <property type="match status" value="1"/>
</dbReference>
<reference evidence="1 2" key="1">
    <citation type="submission" date="2017-03" db="EMBL/GenBank/DDBJ databases">
        <title>Genome sequence of Clostridium oryzae DSM 28571.</title>
        <authorList>
            <person name="Poehlein A."/>
            <person name="Daniel R."/>
        </authorList>
    </citation>
    <scope>NUCLEOTIDE SEQUENCE [LARGE SCALE GENOMIC DNA]</scope>
    <source>
        <strain evidence="1 2">DSM 28571</strain>
    </source>
</reference>
<dbReference type="EMBL" id="MZGV01000085">
    <property type="protein sequence ID" value="OPJ57431.1"/>
    <property type="molecule type" value="Genomic_DNA"/>
</dbReference>
<dbReference type="Proteomes" id="UP000190080">
    <property type="component" value="Unassembled WGS sequence"/>
</dbReference>
<protein>
    <recommendedName>
        <fullName evidence="3">SatD family protein</fullName>
    </recommendedName>
</protein>
<gene>
    <name evidence="1" type="ORF">CLORY_41240</name>
</gene>
<dbReference type="RefSeq" id="WP_079428059.1">
    <property type="nucleotide sequence ID" value="NZ_MZGV01000085.1"/>
</dbReference>
<sequence>MKIYSVINMDIVNSRNSENRAELQEQLKHYFKHLNLEYNNILVAPITFTLGDEWQIVLRCCSETYNIFSKIKKFLRKHNAAAYCGIGIGTISTKESEDTRQMDGKAFIYAREALNTLKANSKISKEHIKTKDCKTLLIGETIDMTDFYKESEELNEELDHSEVAATSSIEIDIVDLINTVIQNNELLESRLTDKQVEVIDLYEKYGSYKSIERRMPEYSKSNISHKLSSANYFLNVNNKKTICNLLEVYSTLLKGRLYEN</sequence>